<accession>A0A0C3HUR4</accession>
<dbReference type="Proteomes" id="UP000054321">
    <property type="component" value="Unassembled WGS sequence"/>
</dbReference>
<dbReference type="InterPro" id="IPR038883">
    <property type="entry name" value="AN11006-like"/>
</dbReference>
<dbReference type="AlphaFoldDB" id="A0A0C3HUR4"/>
<dbReference type="InParanoid" id="A0A0C3HUR4"/>
<reference evidence="2" key="2">
    <citation type="submission" date="2015-01" db="EMBL/GenBank/DDBJ databases">
        <title>Evolutionary Origins and Diversification of the Mycorrhizal Mutualists.</title>
        <authorList>
            <consortium name="DOE Joint Genome Institute"/>
            <consortium name="Mycorrhizal Genomics Consortium"/>
            <person name="Kohler A."/>
            <person name="Kuo A."/>
            <person name="Nagy L.G."/>
            <person name="Floudas D."/>
            <person name="Copeland A."/>
            <person name="Barry K.W."/>
            <person name="Cichocki N."/>
            <person name="Veneault-Fourrey C."/>
            <person name="LaButti K."/>
            <person name="Lindquist E.A."/>
            <person name="Lipzen A."/>
            <person name="Lundell T."/>
            <person name="Morin E."/>
            <person name="Murat C."/>
            <person name="Riley R."/>
            <person name="Ohm R."/>
            <person name="Sun H."/>
            <person name="Tunlid A."/>
            <person name="Henrissat B."/>
            <person name="Grigoriev I.V."/>
            <person name="Hibbett D.S."/>
            <person name="Martin F."/>
        </authorList>
    </citation>
    <scope>NUCLEOTIDE SEQUENCE [LARGE SCALE GENOMIC DNA]</scope>
    <source>
        <strain evidence="2">Zn</strain>
    </source>
</reference>
<sequence length="218" mass="24575">MSIEPSVPRTIGTKGLFPLMELPAELRLEIYHHLLVVPVPINIETVDNKYFNSSWRSRRPSVAILQTCKDINEEGIPILYANNTFVICLAINYRLKIVPGPSSCLASSLFVRGLRWSTISLLSRIYFINDSSYKPDDASAQRLLPPRPAFTCTGADILARFQELDFKYSPLGPNEYMALSISNWVSINVMREMLTACHRALRQIREAGMELNGDDPVS</sequence>
<evidence type="ECO:0008006" key="3">
    <source>
        <dbReference type="Google" id="ProtNLM"/>
    </source>
</evidence>
<gene>
    <name evidence="1" type="ORF">OIDMADRAFT_17097</name>
</gene>
<dbReference type="EMBL" id="KN832871">
    <property type="protein sequence ID" value="KIN05982.1"/>
    <property type="molecule type" value="Genomic_DNA"/>
</dbReference>
<protein>
    <recommendedName>
        <fullName evidence="3">F-box domain-containing protein</fullName>
    </recommendedName>
</protein>
<reference evidence="1 2" key="1">
    <citation type="submission" date="2014-04" db="EMBL/GenBank/DDBJ databases">
        <authorList>
            <consortium name="DOE Joint Genome Institute"/>
            <person name="Kuo A."/>
            <person name="Martino E."/>
            <person name="Perotto S."/>
            <person name="Kohler A."/>
            <person name="Nagy L.G."/>
            <person name="Floudas D."/>
            <person name="Copeland A."/>
            <person name="Barry K.W."/>
            <person name="Cichocki N."/>
            <person name="Veneault-Fourrey C."/>
            <person name="LaButti K."/>
            <person name="Lindquist E.A."/>
            <person name="Lipzen A."/>
            <person name="Lundell T."/>
            <person name="Morin E."/>
            <person name="Murat C."/>
            <person name="Sun H."/>
            <person name="Tunlid A."/>
            <person name="Henrissat B."/>
            <person name="Grigoriev I.V."/>
            <person name="Hibbett D.S."/>
            <person name="Martin F."/>
            <person name="Nordberg H.P."/>
            <person name="Cantor M.N."/>
            <person name="Hua S.X."/>
        </authorList>
    </citation>
    <scope>NUCLEOTIDE SEQUENCE [LARGE SCALE GENOMIC DNA]</scope>
    <source>
        <strain evidence="1 2">Zn</strain>
    </source>
</reference>
<organism evidence="1 2">
    <name type="scientific">Oidiodendron maius (strain Zn)</name>
    <dbReference type="NCBI Taxonomy" id="913774"/>
    <lineage>
        <taxon>Eukaryota</taxon>
        <taxon>Fungi</taxon>
        <taxon>Dikarya</taxon>
        <taxon>Ascomycota</taxon>
        <taxon>Pezizomycotina</taxon>
        <taxon>Leotiomycetes</taxon>
        <taxon>Leotiomycetes incertae sedis</taxon>
        <taxon>Myxotrichaceae</taxon>
        <taxon>Oidiodendron</taxon>
    </lineage>
</organism>
<name>A0A0C3HUR4_OIDMZ</name>
<dbReference type="PANTHER" id="PTHR42085">
    <property type="entry name" value="F-BOX DOMAIN-CONTAINING PROTEIN"/>
    <property type="match status" value="1"/>
</dbReference>
<evidence type="ECO:0000313" key="1">
    <source>
        <dbReference type="EMBL" id="KIN05982.1"/>
    </source>
</evidence>
<proteinExistence type="predicted"/>
<dbReference type="OrthoDB" id="2951834at2759"/>
<keyword evidence="2" id="KW-1185">Reference proteome</keyword>
<evidence type="ECO:0000313" key="2">
    <source>
        <dbReference type="Proteomes" id="UP000054321"/>
    </source>
</evidence>
<dbReference type="HOGENOM" id="CLU_1267225_0_0_1"/>
<dbReference type="PANTHER" id="PTHR42085:SF2">
    <property type="entry name" value="F-BOX DOMAIN-CONTAINING PROTEIN"/>
    <property type="match status" value="1"/>
</dbReference>